<evidence type="ECO:0000259" key="8">
    <source>
        <dbReference type="Pfam" id="PF20434"/>
    </source>
</evidence>
<accession>A0A5C7HLS5</accession>
<comment type="subcellular location">
    <subcellularLocation>
        <location evidence="1">Golgi apparatus membrane</location>
        <topology evidence="1">Multi-pass membrane protein</topology>
    </subcellularLocation>
</comment>
<feature type="transmembrane region" description="Helical" evidence="7">
    <location>
        <begin position="74"/>
        <end position="96"/>
    </location>
</feature>
<reference evidence="10" key="1">
    <citation type="journal article" date="2019" name="Gigascience">
        <title>De novo genome assembly of the endangered Acer yangbiense, a plant species with extremely small populations endemic to Yunnan Province, China.</title>
        <authorList>
            <person name="Yang J."/>
            <person name="Wariss H.M."/>
            <person name="Tao L."/>
            <person name="Zhang R."/>
            <person name="Yun Q."/>
            <person name="Hollingsworth P."/>
            <person name="Dao Z."/>
            <person name="Luo G."/>
            <person name="Guo H."/>
            <person name="Ma Y."/>
            <person name="Sun W."/>
        </authorList>
    </citation>
    <scope>NUCLEOTIDE SEQUENCE [LARGE SCALE GENOMIC DNA]</scope>
    <source>
        <strain evidence="10">cv. Malutang</strain>
    </source>
</reference>
<comment type="catalytic activity">
    <reaction evidence="5">
        <text>[protein]-C-terminal S-[(2E,6E)-farnesyl]-L-cysteine methyl ester + H2O = [protein]-C-terminal S-[(2E,6E)-farnesyl]-L-cysteine + methanol + H(+)</text>
        <dbReference type="Rhea" id="RHEA:48520"/>
        <dbReference type="Rhea" id="RHEA-COMP:12125"/>
        <dbReference type="Rhea" id="RHEA-COMP:12126"/>
        <dbReference type="ChEBI" id="CHEBI:15377"/>
        <dbReference type="ChEBI" id="CHEBI:15378"/>
        <dbReference type="ChEBI" id="CHEBI:17790"/>
        <dbReference type="ChEBI" id="CHEBI:90510"/>
        <dbReference type="ChEBI" id="CHEBI:90511"/>
        <dbReference type="EC" id="3.1.1.n2"/>
    </reaction>
</comment>
<evidence type="ECO:0000256" key="1">
    <source>
        <dbReference type="ARBA" id="ARBA00004653"/>
    </source>
</evidence>
<keyword evidence="2" id="KW-0378">Hydrolase</keyword>
<dbReference type="EC" id="3.1.1.n2" evidence="4"/>
<keyword evidence="10" id="KW-1185">Reference proteome</keyword>
<proteinExistence type="inferred from homology"/>
<feature type="compositionally biased region" description="Polar residues" evidence="6">
    <location>
        <begin position="12"/>
        <end position="21"/>
    </location>
</feature>
<dbReference type="PANTHER" id="PTHR48081:SF33">
    <property type="entry name" value="KYNURENINE FORMAMIDASE"/>
    <property type="match status" value="1"/>
</dbReference>
<name>A0A5C7HLS5_9ROSI</name>
<evidence type="ECO:0000256" key="3">
    <source>
        <dbReference type="ARBA" id="ARBA00038028"/>
    </source>
</evidence>
<evidence type="ECO:0000256" key="2">
    <source>
        <dbReference type="ARBA" id="ARBA00022801"/>
    </source>
</evidence>
<evidence type="ECO:0000256" key="4">
    <source>
        <dbReference type="ARBA" id="ARBA00038928"/>
    </source>
</evidence>
<comment type="similarity">
    <text evidence="3">Belongs to the AB hydrolase superfamily. Isoprenylcysteine methylesterase family.</text>
</comment>
<evidence type="ECO:0000256" key="6">
    <source>
        <dbReference type="SAM" id="MobiDB-lite"/>
    </source>
</evidence>
<dbReference type="Gene3D" id="3.40.50.1820">
    <property type="entry name" value="alpha/beta hydrolase"/>
    <property type="match status" value="2"/>
</dbReference>
<gene>
    <name evidence="9" type="ORF">EZV62_015673</name>
</gene>
<feature type="region of interest" description="Disordered" evidence="6">
    <location>
        <begin position="1"/>
        <end position="32"/>
    </location>
</feature>
<keyword evidence="7" id="KW-1133">Transmembrane helix</keyword>
<dbReference type="GO" id="GO:0016787">
    <property type="term" value="F:hydrolase activity"/>
    <property type="evidence" value="ECO:0007669"/>
    <property type="project" value="UniProtKB-KW"/>
</dbReference>
<dbReference type="AlphaFoldDB" id="A0A5C7HLS5"/>
<feature type="domain" description="BD-FAE-like" evidence="8">
    <location>
        <begin position="115"/>
        <end position="167"/>
    </location>
</feature>
<dbReference type="EMBL" id="VAHF01000007">
    <property type="protein sequence ID" value="TXG57844.1"/>
    <property type="molecule type" value="Genomic_DNA"/>
</dbReference>
<evidence type="ECO:0000313" key="9">
    <source>
        <dbReference type="EMBL" id="TXG57844.1"/>
    </source>
</evidence>
<dbReference type="Pfam" id="PF20434">
    <property type="entry name" value="BD-FAE"/>
    <property type="match status" value="1"/>
</dbReference>
<evidence type="ECO:0000256" key="7">
    <source>
        <dbReference type="SAM" id="Phobius"/>
    </source>
</evidence>
<dbReference type="InterPro" id="IPR050300">
    <property type="entry name" value="GDXG_lipolytic_enzyme"/>
</dbReference>
<dbReference type="PANTHER" id="PTHR48081">
    <property type="entry name" value="AB HYDROLASE SUPERFAMILY PROTEIN C4A8.06C"/>
    <property type="match status" value="1"/>
</dbReference>
<dbReference type="Proteomes" id="UP000323000">
    <property type="component" value="Chromosome 7"/>
</dbReference>
<sequence>MDDHMKMKPTVSMGSGTGNQQMRRRTSANPLAPCRQPSFREEIGHAAAETYLLTRLTITLLRCLGVGYRWMTKLAALACYTMFLLPGFLQVAYYYFFSSQVQRSIVYGDQPRNRLDLYLPTHIDKPKPVVVFVTGGAWIIGYKAWGSLLGMQLAERDIIVACVDYRIYLMGQSAGAHISSCALLEQAIKESRGENISWSVSQIKTFFGLSGGYNLFNLIDRFHNRGLYRSIFLSIMEGEESLEKFSPEVRIKDPSIRDAISLLPPIILFHGTSDYSIPSDASKDFADALQRSGASTELILYDGKTHTDLFLQDPLRGGKDELFDHIIGVIHANDEEALAKDAMAPPRERLVPELLLTMAHLVSPF</sequence>
<dbReference type="InterPro" id="IPR049492">
    <property type="entry name" value="BD-FAE-like_dom"/>
</dbReference>
<dbReference type="OrthoDB" id="6495301at2759"/>
<keyword evidence="7" id="KW-0472">Membrane</keyword>
<keyword evidence="7" id="KW-0812">Transmembrane</keyword>
<protein>
    <recommendedName>
        <fullName evidence="4">protein-S-isoprenylcysteine alpha-carbonyl methylesterase</fullName>
        <ecNumber evidence="4">3.1.1.n2</ecNumber>
    </recommendedName>
</protein>
<comment type="caution">
    <text evidence="9">The sequence shown here is derived from an EMBL/GenBank/DDBJ whole genome shotgun (WGS) entry which is preliminary data.</text>
</comment>
<dbReference type="SUPFAM" id="SSF53474">
    <property type="entry name" value="alpha/beta-Hydrolases"/>
    <property type="match status" value="1"/>
</dbReference>
<evidence type="ECO:0000256" key="5">
    <source>
        <dbReference type="ARBA" id="ARBA00049507"/>
    </source>
</evidence>
<dbReference type="GO" id="GO:0000139">
    <property type="term" value="C:Golgi membrane"/>
    <property type="evidence" value="ECO:0007669"/>
    <property type="project" value="UniProtKB-SubCell"/>
</dbReference>
<evidence type="ECO:0000313" key="10">
    <source>
        <dbReference type="Proteomes" id="UP000323000"/>
    </source>
</evidence>
<dbReference type="InterPro" id="IPR029058">
    <property type="entry name" value="AB_hydrolase_fold"/>
</dbReference>
<organism evidence="9 10">
    <name type="scientific">Acer yangbiense</name>
    <dbReference type="NCBI Taxonomy" id="1000413"/>
    <lineage>
        <taxon>Eukaryota</taxon>
        <taxon>Viridiplantae</taxon>
        <taxon>Streptophyta</taxon>
        <taxon>Embryophyta</taxon>
        <taxon>Tracheophyta</taxon>
        <taxon>Spermatophyta</taxon>
        <taxon>Magnoliopsida</taxon>
        <taxon>eudicotyledons</taxon>
        <taxon>Gunneridae</taxon>
        <taxon>Pentapetalae</taxon>
        <taxon>rosids</taxon>
        <taxon>malvids</taxon>
        <taxon>Sapindales</taxon>
        <taxon>Sapindaceae</taxon>
        <taxon>Hippocastanoideae</taxon>
        <taxon>Acereae</taxon>
        <taxon>Acer</taxon>
    </lineage>
</organism>